<feature type="transmembrane region" description="Helical" evidence="9">
    <location>
        <begin position="413"/>
        <end position="434"/>
    </location>
</feature>
<dbReference type="PIRSF" id="PIRSF001294">
    <property type="entry name" value="K_ATPaseA"/>
    <property type="match status" value="1"/>
</dbReference>
<dbReference type="PANTHER" id="PTHR30607">
    <property type="entry name" value="POTASSIUM-TRANSPORTING ATPASE A CHAIN"/>
    <property type="match status" value="1"/>
</dbReference>
<organism evidence="10 11">
    <name type="scientific">Trebonia kvetii</name>
    <dbReference type="NCBI Taxonomy" id="2480626"/>
    <lineage>
        <taxon>Bacteria</taxon>
        <taxon>Bacillati</taxon>
        <taxon>Actinomycetota</taxon>
        <taxon>Actinomycetes</taxon>
        <taxon>Streptosporangiales</taxon>
        <taxon>Treboniaceae</taxon>
        <taxon>Trebonia</taxon>
    </lineage>
</organism>
<evidence type="ECO:0000256" key="2">
    <source>
        <dbReference type="ARBA" id="ARBA00022475"/>
    </source>
</evidence>
<comment type="subcellular location">
    <subcellularLocation>
        <location evidence="9">Cell membrane</location>
        <topology evidence="9">Multi-pass membrane protein</topology>
    </subcellularLocation>
</comment>
<comment type="function">
    <text evidence="9">Part of the high-affinity ATP-driven potassium transport (or Kdp) system, which catalyzes the hydrolysis of ATP coupled with the electrogenic transport of potassium into the cytoplasm. This subunit binds the extracellular potassium ions and delivers the ions to the membrane domain of KdpB through an intramembrane tunnel.</text>
</comment>
<evidence type="ECO:0000313" key="10">
    <source>
        <dbReference type="EMBL" id="TVZ04324.1"/>
    </source>
</evidence>
<sequence length="553" mass="58311">MSGSLAGFLQAALLVAALAACYKPLGDYIARVVTSEKDWRVERVVYRAIGVDSKADQRWAVYLRSMLAFSAISVLAVYLLERIQEHLFLANGQSAVPPALAFNTAASFTTNTNWQNYSGETTMGYLTQMSGLTVQNFMSAAVGIAVAIALVRGFTRSRTDRLGNFWVDMTRITIRVLLPLSVIGGIILIASGVVDNFTATHTISTVLGGSQNMVGGPVGSQEVIKELGNNGGGFFNANSAHPFENPNPFTNWFEIFLLLVIPFSLARTFGKLVGQNRQGYAIVSVMAILWLASASLLSFFENQHSGIAAQAAGAAMEGKNVAFGIPGSSLFAASTTVTSTGAVNSFHDSFTPFGGGIALFNMMMGEVVPGGVGAGLYGILVLAVVTVFLGGLMVGRTPEYLGKKIRPAEMKYAALYILTTPACVLIAAGLSLGLKTPRASILNPGAHGLTEIVYAFTSMANNNGSAFAGLTTNTTWYNTVGGIVMLVARFAPMIFALGLAGSLARQQTVPESVGTMPTHKPLFVGMLIGVILIIVGLTYFPALALGPFAEGLH</sequence>
<evidence type="ECO:0000256" key="6">
    <source>
        <dbReference type="ARBA" id="ARBA00022989"/>
    </source>
</evidence>
<evidence type="ECO:0000256" key="9">
    <source>
        <dbReference type="HAMAP-Rule" id="MF_00275"/>
    </source>
</evidence>
<evidence type="ECO:0000256" key="8">
    <source>
        <dbReference type="ARBA" id="ARBA00023136"/>
    </source>
</evidence>
<gene>
    <name evidence="9 10" type="primary">kdpA</name>
    <name evidence="10" type="ORF">EAS64_18280</name>
</gene>
<dbReference type="GO" id="GO:0008556">
    <property type="term" value="F:P-type potassium transmembrane transporter activity"/>
    <property type="evidence" value="ECO:0007669"/>
    <property type="project" value="InterPro"/>
</dbReference>
<feature type="transmembrane region" description="Helical" evidence="9">
    <location>
        <begin position="372"/>
        <end position="392"/>
    </location>
</feature>
<evidence type="ECO:0000256" key="1">
    <source>
        <dbReference type="ARBA" id="ARBA00022448"/>
    </source>
</evidence>
<feature type="transmembrane region" description="Helical" evidence="9">
    <location>
        <begin position="61"/>
        <end position="80"/>
    </location>
</feature>
<proteinExistence type="inferred from homology"/>
<name>A0A6P2BZ20_9ACTN</name>
<keyword evidence="2 9" id="KW-1003">Cell membrane</keyword>
<comment type="similarity">
    <text evidence="9">Belongs to the KdpA family.</text>
</comment>
<feature type="transmembrane region" description="Helical" evidence="9">
    <location>
        <begin position="129"/>
        <end position="151"/>
    </location>
</feature>
<keyword evidence="8 9" id="KW-0472">Membrane</keyword>
<dbReference type="OrthoDB" id="9763796at2"/>
<keyword evidence="3 9" id="KW-0633">Potassium transport</keyword>
<evidence type="ECO:0000256" key="4">
    <source>
        <dbReference type="ARBA" id="ARBA00022692"/>
    </source>
</evidence>
<comment type="subunit">
    <text evidence="9">The system is composed of three essential subunits: KdpA, KdpB and KdpC.</text>
</comment>
<evidence type="ECO:0000256" key="7">
    <source>
        <dbReference type="ARBA" id="ARBA00023065"/>
    </source>
</evidence>
<dbReference type="PANTHER" id="PTHR30607:SF2">
    <property type="entry name" value="POTASSIUM-TRANSPORTING ATPASE POTASSIUM-BINDING SUBUNIT"/>
    <property type="match status" value="1"/>
</dbReference>
<dbReference type="Proteomes" id="UP000460272">
    <property type="component" value="Unassembled WGS sequence"/>
</dbReference>
<feature type="transmembrane region" description="Helical" evidence="9">
    <location>
        <begin position="280"/>
        <end position="300"/>
    </location>
</feature>
<comment type="caution">
    <text evidence="10">The sequence shown here is derived from an EMBL/GenBank/DDBJ whole genome shotgun (WGS) entry which is preliminary data.</text>
</comment>
<keyword evidence="4 9" id="KW-0812">Transmembrane</keyword>
<dbReference type="HAMAP" id="MF_00275">
    <property type="entry name" value="KdpA"/>
    <property type="match status" value="1"/>
</dbReference>
<dbReference type="EMBL" id="RPFW01000003">
    <property type="protein sequence ID" value="TVZ04324.1"/>
    <property type="molecule type" value="Genomic_DNA"/>
</dbReference>
<protein>
    <recommendedName>
        <fullName evidence="9">Potassium-transporting ATPase potassium-binding subunit</fullName>
    </recommendedName>
    <alternativeName>
        <fullName evidence="9">ATP phosphohydrolase [potassium-transporting] A chain</fullName>
    </alternativeName>
    <alternativeName>
        <fullName evidence="9">Potassium-binding and translocating subunit A</fullName>
    </alternativeName>
    <alternativeName>
        <fullName evidence="9">Potassium-translocating ATPase A chain</fullName>
    </alternativeName>
</protein>
<keyword evidence="5 9" id="KW-0630">Potassium</keyword>
<dbReference type="Pfam" id="PF03814">
    <property type="entry name" value="KdpA"/>
    <property type="match status" value="1"/>
</dbReference>
<accession>A0A6P2BZ20</accession>
<keyword evidence="6 9" id="KW-1133">Transmembrane helix</keyword>
<dbReference type="InterPro" id="IPR004623">
    <property type="entry name" value="KdpA"/>
</dbReference>
<evidence type="ECO:0000256" key="3">
    <source>
        <dbReference type="ARBA" id="ARBA00022538"/>
    </source>
</evidence>
<dbReference type="GO" id="GO:0030955">
    <property type="term" value="F:potassium ion binding"/>
    <property type="evidence" value="ECO:0007669"/>
    <property type="project" value="UniProtKB-UniRule"/>
</dbReference>
<feature type="transmembrane region" description="Helical" evidence="9">
    <location>
        <begin position="480"/>
        <end position="501"/>
    </location>
</feature>
<evidence type="ECO:0000256" key="5">
    <source>
        <dbReference type="ARBA" id="ARBA00022958"/>
    </source>
</evidence>
<evidence type="ECO:0000313" key="11">
    <source>
        <dbReference type="Proteomes" id="UP000460272"/>
    </source>
</evidence>
<dbReference type="RefSeq" id="WP_145854193.1">
    <property type="nucleotide sequence ID" value="NZ_RPFW01000003.1"/>
</dbReference>
<dbReference type="GO" id="GO:0005886">
    <property type="term" value="C:plasma membrane"/>
    <property type="evidence" value="ECO:0007669"/>
    <property type="project" value="UniProtKB-SubCell"/>
</dbReference>
<comment type="caution">
    <text evidence="9">Lacks conserved residue(s) required for the propagation of feature annotation.</text>
</comment>
<feature type="transmembrane region" description="Helical" evidence="9">
    <location>
        <begin position="172"/>
        <end position="194"/>
    </location>
</feature>
<reference evidence="10 11" key="1">
    <citation type="submission" date="2018-11" db="EMBL/GenBank/DDBJ databases">
        <title>Trebonia kvetii gen.nov., sp.nov., a novel acidophilic actinobacterium, and proposal of the new actinobacterial family Treboniaceae fam. nov.</title>
        <authorList>
            <person name="Rapoport D."/>
            <person name="Sagova-Mareckova M."/>
            <person name="Sedlacek I."/>
            <person name="Provaznik J."/>
            <person name="Kralova S."/>
            <person name="Pavlinic D."/>
            <person name="Benes V."/>
            <person name="Kopecky J."/>
        </authorList>
    </citation>
    <scope>NUCLEOTIDE SEQUENCE [LARGE SCALE GENOMIC DNA]</scope>
    <source>
        <strain evidence="10 11">15Tr583</strain>
    </source>
</reference>
<keyword evidence="7 9" id="KW-0406">Ion transport</keyword>
<keyword evidence="11" id="KW-1185">Reference proteome</keyword>
<dbReference type="NCBIfam" id="TIGR00680">
    <property type="entry name" value="kdpA"/>
    <property type="match status" value="1"/>
</dbReference>
<dbReference type="AlphaFoldDB" id="A0A6P2BZ20"/>
<keyword evidence="1 9" id="KW-0813">Transport</keyword>
<feature type="transmembrane region" description="Helical" evidence="9">
    <location>
        <begin position="522"/>
        <end position="544"/>
    </location>
</feature>